<evidence type="ECO:0000256" key="3">
    <source>
        <dbReference type="ARBA" id="ARBA00009479"/>
    </source>
</evidence>
<proteinExistence type="inferred from homology"/>
<reference evidence="12 13" key="1">
    <citation type="journal article" date="2015" name="Genome Announc.">
        <title>Complete Genome of Geobacter pickeringii G13T, a Metal-Reducing Isolate from Sedimentary Kaolin Deposits.</title>
        <authorList>
            <person name="Badalamenti J.P."/>
            <person name="Bond D.R."/>
        </authorList>
    </citation>
    <scope>NUCLEOTIDE SEQUENCE [LARGE SCALE GENOMIC DNA]</scope>
    <source>
        <strain evidence="12 13">G13</strain>
    </source>
</reference>
<dbReference type="Gene3D" id="2.40.50.140">
    <property type="entry name" value="Nucleic acid-binding proteins"/>
    <property type="match status" value="2"/>
</dbReference>
<keyword evidence="13" id="KW-1185">Reference proteome</keyword>
<comment type="subcellular location">
    <subcellularLocation>
        <location evidence="1 7">Cytoplasm</location>
    </subcellularLocation>
</comment>
<dbReference type="STRING" id="345632.GPICK_08320"/>
<dbReference type="InterPro" id="IPR020599">
    <property type="entry name" value="Transl_elong_fac_P/YeiP"/>
</dbReference>
<dbReference type="Pfam" id="PF09285">
    <property type="entry name" value="Elong-fact-P_C"/>
    <property type="match status" value="1"/>
</dbReference>
<dbReference type="HAMAP" id="MF_00141">
    <property type="entry name" value="EF_P"/>
    <property type="match status" value="1"/>
</dbReference>
<dbReference type="SMART" id="SM00841">
    <property type="entry name" value="Elong-fact-P_C"/>
    <property type="match status" value="1"/>
</dbReference>
<feature type="domain" description="Elongation factor P C-terminal" evidence="10">
    <location>
        <begin position="129"/>
        <end position="184"/>
    </location>
</feature>
<dbReference type="SUPFAM" id="SSF50104">
    <property type="entry name" value="Translation proteins SH3-like domain"/>
    <property type="match status" value="1"/>
</dbReference>
<organism evidence="12 13">
    <name type="scientific">Geobacter pickeringii</name>
    <dbReference type="NCBI Taxonomy" id="345632"/>
    <lineage>
        <taxon>Bacteria</taxon>
        <taxon>Pseudomonadati</taxon>
        <taxon>Thermodesulfobacteriota</taxon>
        <taxon>Desulfuromonadia</taxon>
        <taxon>Geobacterales</taxon>
        <taxon>Geobacteraceae</taxon>
        <taxon>Geobacter</taxon>
    </lineage>
</organism>
<dbReference type="GO" id="GO:0003746">
    <property type="term" value="F:translation elongation factor activity"/>
    <property type="evidence" value="ECO:0007669"/>
    <property type="project" value="UniProtKB-UniRule"/>
</dbReference>
<protein>
    <recommendedName>
        <fullName evidence="7 8">Elongation factor P</fullName>
        <shortName evidence="7">EF-P</shortName>
    </recommendedName>
</protein>
<dbReference type="InterPro" id="IPR012340">
    <property type="entry name" value="NA-bd_OB-fold"/>
</dbReference>
<dbReference type="OrthoDB" id="9801844at2"/>
<dbReference type="InterPro" id="IPR014722">
    <property type="entry name" value="Rib_uL2_dom2"/>
</dbReference>
<dbReference type="InterPro" id="IPR013852">
    <property type="entry name" value="Transl_elong_P/YeiP_CS"/>
</dbReference>
<comment type="function">
    <text evidence="7">Involved in peptide bond synthesis. Stimulates efficient translation and peptide-bond synthesis on native or reconstituted 70S ribosomes in vitro. Probably functions indirectly by altering the affinity of the ribosome for aminoacyl-tRNA, thus increasing their reactivity as acceptors for peptidyl transferase.</text>
</comment>
<dbReference type="NCBIfam" id="TIGR00038">
    <property type="entry name" value="efp"/>
    <property type="match status" value="1"/>
</dbReference>
<dbReference type="Pfam" id="PF01132">
    <property type="entry name" value="EFP"/>
    <property type="match status" value="1"/>
</dbReference>
<comment type="similarity">
    <text evidence="3 7 9">Belongs to the elongation factor P family.</text>
</comment>
<dbReference type="AlphaFoldDB" id="A0A0B5B9V6"/>
<dbReference type="SMART" id="SM01185">
    <property type="entry name" value="EFP"/>
    <property type="match status" value="1"/>
</dbReference>
<evidence type="ECO:0000259" key="11">
    <source>
        <dbReference type="SMART" id="SM01185"/>
    </source>
</evidence>
<dbReference type="InterPro" id="IPR008991">
    <property type="entry name" value="Translation_prot_SH3-like_sf"/>
</dbReference>
<evidence type="ECO:0000313" key="13">
    <source>
        <dbReference type="Proteomes" id="UP000057609"/>
    </source>
</evidence>
<dbReference type="PANTHER" id="PTHR30053">
    <property type="entry name" value="ELONGATION FACTOR P"/>
    <property type="match status" value="1"/>
</dbReference>
<dbReference type="FunFam" id="2.40.50.140:FF:000009">
    <property type="entry name" value="Elongation factor P"/>
    <property type="match status" value="1"/>
</dbReference>
<evidence type="ECO:0000256" key="4">
    <source>
        <dbReference type="ARBA" id="ARBA00022490"/>
    </source>
</evidence>
<keyword evidence="5 7" id="KW-0251">Elongation factor</keyword>
<name>A0A0B5B9V6_9BACT</name>
<dbReference type="InterPro" id="IPR013185">
    <property type="entry name" value="Transl_elong_KOW-like"/>
</dbReference>
<feature type="domain" description="Translation elongation factor P/YeiP central" evidence="11">
    <location>
        <begin position="67"/>
        <end position="121"/>
    </location>
</feature>
<evidence type="ECO:0000256" key="8">
    <source>
        <dbReference type="NCBIfam" id="TIGR00038"/>
    </source>
</evidence>
<dbReference type="Gene3D" id="2.30.30.30">
    <property type="match status" value="1"/>
</dbReference>
<gene>
    <name evidence="7" type="primary">efp</name>
    <name evidence="12" type="ORF">GPICK_08320</name>
</gene>
<dbReference type="CDD" id="cd04470">
    <property type="entry name" value="S1_EF-P_repeat_1"/>
    <property type="match status" value="1"/>
</dbReference>
<evidence type="ECO:0000256" key="9">
    <source>
        <dbReference type="RuleBase" id="RU004389"/>
    </source>
</evidence>
<dbReference type="HOGENOM" id="CLU_074944_0_0_7"/>
<evidence type="ECO:0000256" key="7">
    <source>
        <dbReference type="HAMAP-Rule" id="MF_00141"/>
    </source>
</evidence>
<evidence type="ECO:0000313" key="12">
    <source>
        <dbReference type="EMBL" id="AJE03357.1"/>
    </source>
</evidence>
<dbReference type="Pfam" id="PF08207">
    <property type="entry name" value="EFP_N"/>
    <property type="match status" value="1"/>
</dbReference>
<dbReference type="PANTHER" id="PTHR30053:SF12">
    <property type="entry name" value="ELONGATION FACTOR P (EF-P) FAMILY PROTEIN"/>
    <property type="match status" value="1"/>
</dbReference>
<keyword evidence="4 7" id="KW-0963">Cytoplasm</keyword>
<evidence type="ECO:0000256" key="1">
    <source>
        <dbReference type="ARBA" id="ARBA00004496"/>
    </source>
</evidence>
<dbReference type="RefSeq" id="WP_039742127.1">
    <property type="nucleotide sequence ID" value="NZ_CP009788.1"/>
</dbReference>
<dbReference type="InterPro" id="IPR015365">
    <property type="entry name" value="Elong-fact-P_C"/>
</dbReference>
<dbReference type="FunFam" id="2.40.50.140:FF:000004">
    <property type="entry name" value="Elongation factor P"/>
    <property type="match status" value="1"/>
</dbReference>
<sequence length="187" mass="21060">MYTVADLKKGLKLTLDGAPYVVVAFEFSKPGKGQALYRTKLKNMISGVTLDRTYRSGETFEPASLEERRMQYLYKEDTHYTFMDNQTFEQVQMSEDAVGDAKNFLIDNLEVDILIFGEKAIGVTLPNFVNLRVVQTDPWVKGDTSGSDSKPATMETGYVLRVPPFIEEGEMIVVDTRTGEYSTRVKG</sequence>
<dbReference type="InterPro" id="IPR001059">
    <property type="entry name" value="Transl_elong_P/YeiP_cen"/>
</dbReference>
<evidence type="ECO:0000256" key="6">
    <source>
        <dbReference type="ARBA" id="ARBA00022917"/>
    </source>
</evidence>
<dbReference type="Proteomes" id="UP000057609">
    <property type="component" value="Chromosome"/>
</dbReference>
<dbReference type="KEGG" id="gpi:GPICK_08320"/>
<dbReference type="GO" id="GO:0005829">
    <property type="term" value="C:cytosol"/>
    <property type="evidence" value="ECO:0007669"/>
    <property type="project" value="UniProtKB-ARBA"/>
</dbReference>
<dbReference type="EMBL" id="CP009788">
    <property type="protein sequence ID" value="AJE03357.1"/>
    <property type="molecule type" value="Genomic_DNA"/>
</dbReference>
<dbReference type="FunFam" id="2.30.30.30:FF:000003">
    <property type="entry name" value="Elongation factor P"/>
    <property type="match status" value="1"/>
</dbReference>
<dbReference type="PROSITE" id="PS01275">
    <property type="entry name" value="EFP"/>
    <property type="match status" value="1"/>
</dbReference>
<accession>A0A0B5B9V6</accession>
<evidence type="ECO:0000256" key="2">
    <source>
        <dbReference type="ARBA" id="ARBA00004815"/>
    </source>
</evidence>
<dbReference type="PIRSF" id="PIRSF005901">
    <property type="entry name" value="EF-P"/>
    <property type="match status" value="1"/>
</dbReference>
<dbReference type="NCBIfam" id="NF001810">
    <property type="entry name" value="PRK00529.1"/>
    <property type="match status" value="1"/>
</dbReference>
<keyword evidence="6 7" id="KW-0648">Protein biosynthesis</keyword>
<comment type="pathway">
    <text evidence="2 7">Protein biosynthesis; polypeptide chain elongation.</text>
</comment>
<evidence type="ECO:0000256" key="5">
    <source>
        <dbReference type="ARBA" id="ARBA00022768"/>
    </source>
</evidence>
<evidence type="ECO:0000259" key="10">
    <source>
        <dbReference type="SMART" id="SM00841"/>
    </source>
</evidence>
<dbReference type="SUPFAM" id="SSF50249">
    <property type="entry name" value="Nucleic acid-binding proteins"/>
    <property type="match status" value="2"/>
</dbReference>
<dbReference type="InterPro" id="IPR011768">
    <property type="entry name" value="Transl_elongation_fac_P"/>
</dbReference>
<dbReference type="CDD" id="cd05794">
    <property type="entry name" value="S1_EF-P_repeat_2"/>
    <property type="match status" value="1"/>
</dbReference>
<dbReference type="UniPathway" id="UPA00345"/>
<dbReference type="GO" id="GO:0043043">
    <property type="term" value="P:peptide biosynthetic process"/>
    <property type="evidence" value="ECO:0007669"/>
    <property type="project" value="InterPro"/>
</dbReference>